<feature type="transmembrane region" description="Helical" evidence="1">
    <location>
        <begin position="31"/>
        <end position="53"/>
    </location>
</feature>
<feature type="transmembrane region" description="Helical" evidence="1">
    <location>
        <begin position="7"/>
        <end position="25"/>
    </location>
</feature>
<gene>
    <name evidence="2" type="ORF">HMPREF9448_01221</name>
</gene>
<reference evidence="2 3" key="1">
    <citation type="submission" date="2012-08" db="EMBL/GenBank/DDBJ databases">
        <title>The Genome Sequence of Barnesiella intestinihominis YIT 11860.</title>
        <authorList>
            <consortium name="The Broad Institute Genome Sequencing Platform"/>
            <person name="Earl A."/>
            <person name="Ward D."/>
            <person name="Feldgarden M."/>
            <person name="Gevers D."/>
            <person name="Morotomi M."/>
            <person name="Walker B."/>
            <person name="Young S.K."/>
            <person name="Zeng Q."/>
            <person name="Gargeya S."/>
            <person name="Fitzgerald M."/>
            <person name="Haas B."/>
            <person name="Abouelleil A."/>
            <person name="Alvarado L."/>
            <person name="Arachchi H.M."/>
            <person name="Berlin A.M."/>
            <person name="Chapman S.B."/>
            <person name="Goldberg J."/>
            <person name="Griggs A."/>
            <person name="Gujja S."/>
            <person name="Hansen M."/>
            <person name="Howarth C."/>
            <person name="Imamovic A."/>
            <person name="Larimer J."/>
            <person name="McCowen C."/>
            <person name="Montmayeur A."/>
            <person name="Murphy C."/>
            <person name="Neiman D."/>
            <person name="Pearson M."/>
            <person name="Priest M."/>
            <person name="Roberts A."/>
            <person name="Saif S."/>
            <person name="Shea T."/>
            <person name="Sisk P."/>
            <person name="Sykes S."/>
            <person name="Wortman J."/>
            <person name="Nusbaum C."/>
            <person name="Birren B."/>
        </authorList>
    </citation>
    <scope>NUCLEOTIDE SEQUENCE [LARGE SCALE GENOMIC DNA]</scope>
    <source>
        <strain evidence="2 3">YIT 11860</strain>
    </source>
</reference>
<accession>K0XAC2</accession>
<evidence type="ECO:0000313" key="2">
    <source>
        <dbReference type="EMBL" id="EJZ64739.1"/>
    </source>
</evidence>
<evidence type="ECO:0000256" key="1">
    <source>
        <dbReference type="SAM" id="Phobius"/>
    </source>
</evidence>
<proteinExistence type="predicted"/>
<dbReference type="AlphaFoldDB" id="K0XAC2"/>
<dbReference type="RefSeq" id="WP_008861707.1">
    <property type="nucleotide sequence ID" value="NZ_JH815204.1"/>
</dbReference>
<evidence type="ECO:0000313" key="3">
    <source>
        <dbReference type="Proteomes" id="UP000006044"/>
    </source>
</evidence>
<dbReference type="Proteomes" id="UP000006044">
    <property type="component" value="Unassembled WGS sequence"/>
</dbReference>
<protein>
    <submittedName>
        <fullName evidence="2">Uncharacterized protein</fullName>
    </submittedName>
</protein>
<dbReference type="HOGENOM" id="CLU_2876723_0_0_10"/>
<name>K0XAC2_9BACT</name>
<dbReference type="EMBL" id="ADLE01000008">
    <property type="protein sequence ID" value="EJZ64739.1"/>
    <property type="molecule type" value="Genomic_DNA"/>
</dbReference>
<keyword evidence="1" id="KW-1133">Transmembrane helix</keyword>
<dbReference type="STRING" id="742726.HMPREF9448_01221"/>
<keyword evidence="1" id="KW-0472">Membrane</keyword>
<dbReference type="GeneID" id="77848510"/>
<comment type="caution">
    <text evidence="2">The sequence shown here is derived from an EMBL/GenBank/DDBJ whole genome shotgun (WGS) entry which is preliminary data.</text>
</comment>
<sequence>MFIIEALGFVILFVIIIALGAFTAASVVLSYIYWIVVAAFSVTAIAALCSRLVRFFKRKARRS</sequence>
<keyword evidence="1" id="KW-0812">Transmembrane</keyword>
<keyword evidence="3" id="KW-1185">Reference proteome</keyword>
<organism evidence="2 3">
    <name type="scientific">Barnesiella intestinihominis YIT 11860</name>
    <dbReference type="NCBI Taxonomy" id="742726"/>
    <lineage>
        <taxon>Bacteria</taxon>
        <taxon>Pseudomonadati</taxon>
        <taxon>Bacteroidota</taxon>
        <taxon>Bacteroidia</taxon>
        <taxon>Bacteroidales</taxon>
        <taxon>Barnesiellaceae</taxon>
        <taxon>Barnesiella</taxon>
    </lineage>
</organism>